<name>A0A6A5BJ31_NAEFO</name>
<reference evidence="2 3" key="1">
    <citation type="journal article" date="2019" name="Sci. Rep.">
        <title>Nanopore sequencing improves the draft genome of the human pathogenic amoeba Naegleria fowleri.</title>
        <authorList>
            <person name="Liechti N."/>
            <person name="Schurch N."/>
            <person name="Bruggmann R."/>
            <person name="Wittwer M."/>
        </authorList>
    </citation>
    <scope>NUCLEOTIDE SEQUENCE [LARGE SCALE GENOMIC DNA]</scope>
    <source>
        <strain evidence="2 3">ATCC 30894</strain>
    </source>
</reference>
<dbReference type="GeneID" id="68113564"/>
<feature type="region of interest" description="Disordered" evidence="1">
    <location>
        <begin position="69"/>
        <end position="93"/>
    </location>
</feature>
<dbReference type="AlphaFoldDB" id="A0A6A5BJ31"/>
<keyword evidence="3" id="KW-1185">Reference proteome</keyword>
<protein>
    <submittedName>
        <fullName evidence="2">Uncharacterized protein</fullName>
    </submittedName>
</protein>
<organism evidence="2 3">
    <name type="scientific">Naegleria fowleri</name>
    <name type="common">Brain eating amoeba</name>
    <dbReference type="NCBI Taxonomy" id="5763"/>
    <lineage>
        <taxon>Eukaryota</taxon>
        <taxon>Discoba</taxon>
        <taxon>Heterolobosea</taxon>
        <taxon>Tetramitia</taxon>
        <taxon>Eutetramitia</taxon>
        <taxon>Vahlkampfiidae</taxon>
        <taxon>Naegleria</taxon>
    </lineage>
</organism>
<proteinExistence type="predicted"/>
<dbReference type="Proteomes" id="UP000444721">
    <property type="component" value="Unassembled WGS sequence"/>
</dbReference>
<dbReference type="VEuPathDB" id="AmoebaDB:FDP41_006346"/>
<dbReference type="OrthoDB" id="10610309at2759"/>
<evidence type="ECO:0000256" key="1">
    <source>
        <dbReference type="SAM" id="MobiDB-lite"/>
    </source>
</evidence>
<dbReference type="RefSeq" id="XP_044559585.1">
    <property type="nucleotide sequence ID" value="XM_044709971.1"/>
</dbReference>
<dbReference type="VEuPathDB" id="AmoebaDB:NF0100380"/>
<gene>
    <name evidence="2" type="ORF">FDP41_006346</name>
</gene>
<sequence>MNDPAVTSEFSLHEDFPLNKSGLRLSCSSPNSSPNMCSSSSLIGEMEKAFDFLSDSDQRILNNNNHNEEQVRNEEMSSQPTQQQQNTFVSECSEVNPPQVPLIRKGLSRNKPTQEELMRLWSYSFPSIREAVDPCQ</sequence>
<dbReference type="EMBL" id="VFQX01000051">
    <property type="protein sequence ID" value="KAF0974872.1"/>
    <property type="molecule type" value="Genomic_DNA"/>
</dbReference>
<evidence type="ECO:0000313" key="2">
    <source>
        <dbReference type="EMBL" id="KAF0974872.1"/>
    </source>
</evidence>
<evidence type="ECO:0000313" key="3">
    <source>
        <dbReference type="Proteomes" id="UP000444721"/>
    </source>
</evidence>
<comment type="caution">
    <text evidence="2">The sequence shown here is derived from an EMBL/GenBank/DDBJ whole genome shotgun (WGS) entry which is preliminary data.</text>
</comment>
<accession>A0A6A5BJ31</accession>
<feature type="compositionally biased region" description="Polar residues" evidence="1">
    <location>
        <begin position="76"/>
        <end position="90"/>
    </location>
</feature>